<gene>
    <name evidence="9" type="ORF">NBRC111893_1998</name>
</gene>
<comment type="caution">
    <text evidence="9">The sequence shown here is derived from an EMBL/GenBank/DDBJ whole genome shotgun (WGS) entry which is preliminary data.</text>
</comment>
<accession>A0A401FN87</accession>
<dbReference type="Proteomes" id="UP000286974">
    <property type="component" value="Unassembled WGS sequence"/>
</dbReference>
<dbReference type="EC" id="3.4.16.4" evidence="9"/>
<protein>
    <submittedName>
        <fullName evidence="9">D-alanyl-D-alanine carboxypeptidase</fullName>
        <ecNumber evidence="9">3.4.16.4</ecNumber>
    </submittedName>
</protein>
<keyword evidence="9" id="KW-0645">Protease</keyword>
<keyword evidence="4 6" id="KW-0573">Peptidoglycan synthesis</keyword>
<evidence type="ECO:0000259" key="8">
    <source>
        <dbReference type="PROSITE" id="PS52029"/>
    </source>
</evidence>
<sequence>MKRNIIKLALLSLSSLAFISYSGMNEVKAAATQTTAPTWMQPSQKIAYPKWSKMSNPWVYVSTKNQKVYIHGNNKVMYTMYCSTGTKSSPTPKGTYHIQRERGLSFYNPFSKEGANYWVSWKDHGVYLFHSVPVDRNGNYIPSEAKFLGKKPHSHGCIRLSVADAKWMYQTIPYGTKIVIK</sequence>
<keyword evidence="7" id="KW-0732">Signal</keyword>
<reference evidence="9 10" key="1">
    <citation type="submission" date="2017-11" db="EMBL/GenBank/DDBJ databases">
        <title>Draft Genome Sequence of Lactobacillus curieae NBRC 111893 isolated from Koso, a Japanese sugar-Vegetable Fermented Beverage.</title>
        <authorList>
            <person name="Chiou T.Y."/>
            <person name="Oshima K."/>
            <person name="Suda W."/>
            <person name="Hattori M."/>
            <person name="Takahashi T."/>
        </authorList>
    </citation>
    <scope>NUCLEOTIDE SEQUENCE [LARGE SCALE GENOMIC DNA]</scope>
    <source>
        <strain evidence="9 10">NBRC111893</strain>
    </source>
</reference>
<evidence type="ECO:0000313" key="10">
    <source>
        <dbReference type="Proteomes" id="UP000286974"/>
    </source>
</evidence>
<dbReference type="PANTHER" id="PTHR30582">
    <property type="entry name" value="L,D-TRANSPEPTIDASE"/>
    <property type="match status" value="1"/>
</dbReference>
<proteinExistence type="predicted"/>
<dbReference type="InterPro" id="IPR050979">
    <property type="entry name" value="LD-transpeptidase"/>
</dbReference>
<keyword evidence="5 6" id="KW-0961">Cell wall biogenesis/degradation</keyword>
<evidence type="ECO:0000256" key="3">
    <source>
        <dbReference type="ARBA" id="ARBA00022960"/>
    </source>
</evidence>
<dbReference type="EMBL" id="BEXA01000004">
    <property type="protein sequence ID" value="GAY73852.1"/>
    <property type="molecule type" value="Genomic_DNA"/>
</dbReference>
<feature type="domain" description="L,D-TPase catalytic" evidence="8">
    <location>
        <begin position="57"/>
        <end position="181"/>
    </location>
</feature>
<evidence type="ECO:0000256" key="5">
    <source>
        <dbReference type="ARBA" id="ARBA00023316"/>
    </source>
</evidence>
<dbReference type="GO" id="GO:0005576">
    <property type="term" value="C:extracellular region"/>
    <property type="evidence" value="ECO:0007669"/>
    <property type="project" value="TreeGrafter"/>
</dbReference>
<evidence type="ECO:0000256" key="4">
    <source>
        <dbReference type="ARBA" id="ARBA00022984"/>
    </source>
</evidence>
<dbReference type="PANTHER" id="PTHR30582:SF2">
    <property type="entry name" value="L,D-TRANSPEPTIDASE YCIB-RELATED"/>
    <property type="match status" value="1"/>
</dbReference>
<dbReference type="PROSITE" id="PS52029">
    <property type="entry name" value="LD_TPASE"/>
    <property type="match status" value="1"/>
</dbReference>
<dbReference type="Pfam" id="PF03734">
    <property type="entry name" value="YkuD"/>
    <property type="match status" value="1"/>
</dbReference>
<organism evidence="9 10">
    <name type="scientific">Lentilactobacillus kosonis</name>
    <dbReference type="NCBI Taxonomy" id="2810561"/>
    <lineage>
        <taxon>Bacteria</taxon>
        <taxon>Bacillati</taxon>
        <taxon>Bacillota</taxon>
        <taxon>Bacilli</taxon>
        <taxon>Lactobacillales</taxon>
        <taxon>Lactobacillaceae</taxon>
        <taxon>Lentilactobacillus</taxon>
    </lineage>
</organism>
<dbReference type="GO" id="GO:0071972">
    <property type="term" value="F:peptidoglycan L,D-transpeptidase activity"/>
    <property type="evidence" value="ECO:0007669"/>
    <property type="project" value="TreeGrafter"/>
</dbReference>
<keyword evidence="9" id="KW-0378">Hydrolase</keyword>
<keyword evidence="3 6" id="KW-0133">Cell shape</keyword>
<feature type="active site" description="Proton donor/acceptor" evidence="6">
    <location>
        <position position="130"/>
    </location>
</feature>
<dbReference type="UniPathway" id="UPA00219"/>
<comment type="pathway">
    <text evidence="1 6">Cell wall biogenesis; peptidoglycan biosynthesis.</text>
</comment>
<evidence type="ECO:0000256" key="6">
    <source>
        <dbReference type="PROSITE-ProRule" id="PRU01373"/>
    </source>
</evidence>
<dbReference type="STRING" id="1138822.PL11_000105"/>
<evidence type="ECO:0000256" key="1">
    <source>
        <dbReference type="ARBA" id="ARBA00004752"/>
    </source>
</evidence>
<keyword evidence="9" id="KW-0121">Carboxypeptidase</keyword>
<dbReference type="AlphaFoldDB" id="A0A401FN87"/>
<dbReference type="GO" id="GO:0016740">
    <property type="term" value="F:transferase activity"/>
    <property type="evidence" value="ECO:0007669"/>
    <property type="project" value="UniProtKB-KW"/>
</dbReference>
<dbReference type="GO" id="GO:0008360">
    <property type="term" value="P:regulation of cell shape"/>
    <property type="evidence" value="ECO:0007669"/>
    <property type="project" value="UniProtKB-UniRule"/>
</dbReference>
<dbReference type="Gene3D" id="2.40.440.10">
    <property type="entry name" value="L,D-transpeptidase catalytic domain-like"/>
    <property type="match status" value="1"/>
</dbReference>
<dbReference type="InterPro" id="IPR005490">
    <property type="entry name" value="LD_TPept_cat_dom"/>
</dbReference>
<dbReference type="GO" id="GO:0071555">
    <property type="term" value="P:cell wall organization"/>
    <property type="evidence" value="ECO:0007669"/>
    <property type="project" value="UniProtKB-UniRule"/>
</dbReference>
<name>A0A401FN87_9LACO</name>
<dbReference type="CDD" id="cd16913">
    <property type="entry name" value="YkuD_like"/>
    <property type="match status" value="1"/>
</dbReference>
<dbReference type="GO" id="GO:0018104">
    <property type="term" value="P:peptidoglycan-protein cross-linking"/>
    <property type="evidence" value="ECO:0007669"/>
    <property type="project" value="TreeGrafter"/>
</dbReference>
<dbReference type="InterPro" id="IPR038063">
    <property type="entry name" value="Transpep_catalytic_dom"/>
</dbReference>
<dbReference type="SUPFAM" id="SSF141523">
    <property type="entry name" value="L,D-transpeptidase catalytic domain-like"/>
    <property type="match status" value="1"/>
</dbReference>
<feature type="signal peptide" evidence="7">
    <location>
        <begin position="1"/>
        <end position="17"/>
    </location>
</feature>
<evidence type="ECO:0000256" key="7">
    <source>
        <dbReference type="SAM" id="SignalP"/>
    </source>
</evidence>
<evidence type="ECO:0000313" key="9">
    <source>
        <dbReference type="EMBL" id="GAY73852.1"/>
    </source>
</evidence>
<feature type="chain" id="PRO_5039562032" evidence="7">
    <location>
        <begin position="18"/>
        <end position="181"/>
    </location>
</feature>
<keyword evidence="10" id="KW-1185">Reference proteome</keyword>
<evidence type="ECO:0000256" key="2">
    <source>
        <dbReference type="ARBA" id="ARBA00022679"/>
    </source>
</evidence>
<keyword evidence="2" id="KW-0808">Transferase</keyword>
<feature type="active site" description="Nucleophile" evidence="6">
    <location>
        <position position="157"/>
    </location>
</feature>
<dbReference type="GO" id="GO:0009002">
    <property type="term" value="F:serine-type D-Ala-D-Ala carboxypeptidase activity"/>
    <property type="evidence" value="ECO:0007669"/>
    <property type="project" value="UniProtKB-EC"/>
</dbReference>